<gene>
    <name evidence="16" type="primary">tp53</name>
    <name evidence="16" type="ORF">NPIL_271161</name>
</gene>
<evidence type="ECO:0000256" key="2">
    <source>
        <dbReference type="ARBA" id="ARBA00006167"/>
    </source>
</evidence>
<keyword evidence="11" id="KW-0539">Nucleus</keyword>
<dbReference type="PRINTS" id="PR00386">
    <property type="entry name" value="P53SUPPRESSR"/>
</dbReference>
<comment type="subcellular location">
    <subcellularLocation>
        <location evidence="1">Nucleus</location>
    </subcellularLocation>
</comment>
<evidence type="ECO:0000313" key="17">
    <source>
        <dbReference type="Proteomes" id="UP000887013"/>
    </source>
</evidence>
<evidence type="ECO:0000256" key="7">
    <source>
        <dbReference type="ARBA" id="ARBA00023015"/>
    </source>
</evidence>
<dbReference type="Proteomes" id="UP000887013">
    <property type="component" value="Unassembled WGS sequence"/>
</dbReference>
<dbReference type="SUPFAM" id="SSF57716">
    <property type="entry name" value="Glucocorticoid receptor-like (DNA-binding domain)"/>
    <property type="match status" value="1"/>
</dbReference>
<evidence type="ECO:0000256" key="3">
    <source>
        <dbReference type="ARBA" id="ARBA00022703"/>
    </source>
</evidence>
<name>A0A8X6MJ92_NEPPI</name>
<dbReference type="Gene3D" id="6.20.210.20">
    <property type="entry name" value="THAP domain"/>
    <property type="match status" value="1"/>
</dbReference>
<evidence type="ECO:0000256" key="5">
    <source>
        <dbReference type="ARBA" id="ARBA00022771"/>
    </source>
</evidence>
<dbReference type="InterPro" id="IPR002117">
    <property type="entry name" value="p53_tumour_suppressor"/>
</dbReference>
<dbReference type="InterPro" id="IPR008967">
    <property type="entry name" value="p53-like_TF_DNA-bd_sf"/>
</dbReference>
<evidence type="ECO:0000256" key="12">
    <source>
        <dbReference type="PIRSR" id="PIRSR602117-1"/>
    </source>
</evidence>
<feature type="binding site" evidence="12">
    <location>
        <position position="322"/>
    </location>
    <ligand>
        <name>Zn(2+)</name>
        <dbReference type="ChEBI" id="CHEBI:29105"/>
    </ligand>
</feature>
<dbReference type="Gene3D" id="2.60.40.720">
    <property type="match status" value="1"/>
</dbReference>
<evidence type="ECO:0000256" key="1">
    <source>
        <dbReference type="ARBA" id="ARBA00004123"/>
    </source>
</evidence>
<dbReference type="InterPro" id="IPR006612">
    <property type="entry name" value="THAP_Znf"/>
</dbReference>
<dbReference type="GO" id="GO:0000981">
    <property type="term" value="F:DNA-binding transcription factor activity, RNA polymerase II-specific"/>
    <property type="evidence" value="ECO:0007669"/>
    <property type="project" value="TreeGrafter"/>
</dbReference>
<sequence>MKQCLVINCKERLGCNQSNVSFYNFPENKKDCKKWLVKCGLEETYDCSHSVICSRHFDENDFIFDIDRRHLDQSLEKHLIKGAVPHLNVFEIKQEPPDADEFVKERFESPLVNLDKFCTPQETCDHVDNSIFESVEIKENHPNTEIVPVEPRNNAVIISAVHNSVLSSSSTYIPSSLPASQNWTGQYDFNVSFGPQEKNTKGVSWTYSNLKDKLYVGKDAPCPINFSANNIMSDNVVIRAMALYSSPEHASEVVHRCVNHSMGESSKGVFEAEHLVRCESRMAYYEIDQTTKCHSVIVPFENPPDGQQYSTYIYKFTCFGSCAGGPNRRPLMLIFSLEKEGRVIGRRKLDVKICACPGRDKKTEEQQLGTEGTPEVSLKRKEKELVSLSDSLDFTKSIYLPPVKKVKSNAGSPFTLSVTDKECYEFLKQMKKFFEMCKAVNNLPPNVKALMHVNRQKNENQDSDN</sequence>
<proteinExistence type="inferred from homology"/>
<dbReference type="CDD" id="cd08367">
    <property type="entry name" value="P53"/>
    <property type="match status" value="1"/>
</dbReference>
<dbReference type="PANTHER" id="PTHR11447">
    <property type="entry name" value="CELLULAR TUMOR ANTIGEN P53"/>
    <property type="match status" value="1"/>
</dbReference>
<dbReference type="InterPro" id="IPR038441">
    <property type="entry name" value="THAP_Znf_sf"/>
</dbReference>
<comment type="caution">
    <text evidence="16">The sequence shown here is derived from an EMBL/GenBank/DDBJ whole genome shotgun (WGS) entry which is preliminary data.</text>
</comment>
<evidence type="ECO:0000256" key="10">
    <source>
        <dbReference type="ARBA" id="ARBA00023163"/>
    </source>
</evidence>
<keyword evidence="10" id="KW-0804">Transcription</keyword>
<evidence type="ECO:0000256" key="4">
    <source>
        <dbReference type="ARBA" id="ARBA00022723"/>
    </source>
</evidence>
<organism evidence="16 17">
    <name type="scientific">Nephila pilipes</name>
    <name type="common">Giant wood spider</name>
    <name type="synonym">Nephila maculata</name>
    <dbReference type="NCBI Taxonomy" id="299642"/>
    <lineage>
        <taxon>Eukaryota</taxon>
        <taxon>Metazoa</taxon>
        <taxon>Ecdysozoa</taxon>
        <taxon>Arthropoda</taxon>
        <taxon>Chelicerata</taxon>
        <taxon>Arachnida</taxon>
        <taxon>Araneae</taxon>
        <taxon>Araneomorphae</taxon>
        <taxon>Entelegynae</taxon>
        <taxon>Araneoidea</taxon>
        <taxon>Nephilidae</taxon>
        <taxon>Nephila</taxon>
    </lineage>
</organism>
<keyword evidence="4 12" id="KW-0479">Metal-binding</keyword>
<dbReference type="GO" id="GO:0000978">
    <property type="term" value="F:RNA polymerase II cis-regulatory region sequence-specific DNA binding"/>
    <property type="evidence" value="ECO:0007669"/>
    <property type="project" value="TreeGrafter"/>
</dbReference>
<dbReference type="SUPFAM" id="SSF49417">
    <property type="entry name" value="p53-like transcription factors"/>
    <property type="match status" value="1"/>
</dbReference>
<dbReference type="InterPro" id="IPR012346">
    <property type="entry name" value="p53/RUNT-type_TF_DNA-bd_sf"/>
</dbReference>
<evidence type="ECO:0000256" key="13">
    <source>
        <dbReference type="PIRSR" id="PIRSR602117-2"/>
    </source>
</evidence>
<feature type="binding site" evidence="12">
    <location>
        <position position="318"/>
    </location>
    <ligand>
        <name>Zn(2+)</name>
        <dbReference type="ChEBI" id="CHEBI:29105"/>
    </ligand>
</feature>
<keyword evidence="9" id="KW-0010">Activator</keyword>
<keyword evidence="5 14" id="KW-0863">Zinc-finger</keyword>
<evidence type="ECO:0000256" key="11">
    <source>
        <dbReference type="ARBA" id="ARBA00023242"/>
    </source>
</evidence>
<dbReference type="PROSITE" id="PS50950">
    <property type="entry name" value="ZF_THAP"/>
    <property type="match status" value="1"/>
</dbReference>
<accession>A0A8X6MJ92</accession>
<feature type="binding site" evidence="12">
    <location>
        <position position="260"/>
    </location>
    <ligand>
        <name>Zn(2+)</name>
        <dbReference type="ChEBI" id="CHEBI:29105"/>
    </ligand>
</feature>
<keyword evidence="7" id="KW-0805">Transcription regulation</keyword>
<evidence type="ECO:0000313" key="16">
    <source>
        <dbReference type="EMBL" id="GFS56989.1"/>
    </source>
</evidence>
<dbReference type="InterPro" id="IPR011615">
    <property type="entry name" value="p53_DNA-bd"/>
</dbReference>
<feature type="site" description="Interaction with DNA" evidence="13">
    <location>
        <position position="201"/>
    </location>
</feature>
<keyword evidence="3" id="KW-0053">Apoptosis</keyword>
<dbReference type="Pfam" id="PF05485">
    <property type="entry name" value="THAP"/>
    <property type="match status" value="1"/>
</dbReference>
<dbReference type="GO" id="GO:0008270">
    <property type="term" value="F:zinc ion binding"/>
    <property type="evidence" value="ECO:0007669"/>
    <property type="project" value="UniProtKB-KW"/>
</dbReference>
<dbReference type="SMART" id="SM00980">
    <property type="entry name" value="THAP"/>
    <property type="match status" value="1"/>
</dbReference>
<evidence type="ECO:0000256" key="8">
    <source>
        <dbReference type="ARBA" id="ARBA00023125"/>
    </source>
</evidence>
<comment type="similarity">
    <text evidence="2">Belongs to the p53 family.</text>
</comment>
<dbReference type="AlphaFoldDB" id="A0A8X6MJ92"/>
<protein>
    <submittedName>
        <fullName evidence="16">Cellular tumor antigen p53</fullName>
    </submittedName>
</protein>
<dbReference type="GO" id="GO:0005634">
    <property type="term" value="C:nucleus"/>
    <property type="evidence" value="ECO:0007669"/>
    <property type="project" value="UniProtKB-SubCell"/>
</dbReference>
<keyword evidence="6 12" id="KW-0862">Zinc</keyword>
<dbReference type="GO" id="GO:0006915">
    <property type="term" value="P:apoptotic process"/>
    <property type="evidence" value="ECO:0007669"/>
    <property type="project" value="UniProtKB-KW"/>
</dbReference>
<reference evidence="16" key="1">
    <citation type="submission" date="2020-08" db="EMBL/GenBank/DDBJ databases">
        <title>Multicomponent nature underlies the extraordinary mechanical properties of spider dragline silk.</title>
        <authorList>
            <person name="Kono N."/>
            <person name="Nakamura H."/>
            <person name="Mori M."/>
            <person name="Yoshida Y."/>
            <person name="Ohtoshi R."/>
            <person name="Malay A.D."/>
            <person name="Moran D.A.P."/>
            <person name="Tomita M."/>
            <person name="Numata K."/>
            <person name="Arakawa K."/>
        </authorList>
    </citation>
    <scope>NUCLEOTIDE SEQUENCE</scope>
</reference>
<keyword evidence="17" id="KW-1185">Reference proteome</keyword>
<dbReference type="SMART" id="SM00692">
    <property type="entry name" value="DM3"/>
    <property type="match status" value="1"/>
</dbReference>
<keyword evidence="8 14" id="KW-0238">DNA-binding</keyword>
<dbReference type="EMBL" id="BMAW01046723">
    <property type="protein sequence ID" value="GFS56989.1"/>
    <property type="molecule type" value="Genomic_DNA"/>
</dbReference>
<feature type="domain" description="THAP-type" evidence="15">
    <location>
        <begin position="1"/>
        <end position="88"/>
    </location>
</feature>
<comment type="cofactor">
    <cofactor evidence="12">
        <name>Zn(2+)</name>
        <dbReference type="ChEBI" id="CHEBI:29105"/>
    </cofactor>
    <text evidence="12">Binds 1 zinc ion per subunit.</text>
</comment>
<dbReference type="Pfam" id="PF00870">
    <property type="entry name" value="P53"/>
    <property type="match status" value="1"/>
</dbReference>
<evidence type="ECO:0000256" key="6">
    <source>
        <dbReference type="ARBA" id="ARBA00022833"/>
    </source>
</evidence>
<dbReference type="PANTHER" id="PTHR11447:SF16">
    <property type="entry name" value="P53 PROTEIN LONG FORM VARIANT 1"/>
    <property type="match status" value="1"/>
</dbReference>
<evidence type="ECO:0000259" key="15">
    <source>
        <dbReference type="PROSITE" id="PS50950"/>
    </source>
</evidence>
<evidence type="ECO:0000256" key="9">
    <source>
        <dbReference type="ARBA" id="ARBA00023159"/>
    </source>
</evidence>
<dbReference type="OrthoDB" id="5915660at2759"/>
<feature type="binding site" evidence="12">
    <location>
        <position position="257"/>
    </location>
    <ligand>
        <name>Zn(2+)</name>
        <dbReference type="ChEBI" id="CHEBI:29105"/>
    </ligand>
</feature>
<evidence type="ECO:0000256" key="14">
    <source>
        <dbReference type="PROSITE-ProRule" id="PRU00309"/>
    </source>
</evidence>